<evidence type="ECO:0000313" key="4">
    <source>
        <dbReference type="EMBL" id="KAE9158886.1"/>
    </source>
</evidence>
<evidence type="ECO:0000313" key="2">
    <source>
        <dbReference type="EMBL" id="KAE8917286.1"/>
    </source>
</evidence>
<evidence type="ECO:0000313" key="7">
    <source>
        <dbReference type="Proteomes" id="UP000429523"/>
    </source>
</evidence>
<dbReference type="EMBL" id="QXGE01007031">
    <property type="protein sequence ID" value="KAE9264118.1"/>
    <property type="molecule type" value="Genomic_DNA"/>
</dbReference>
<dbReference type="AlphaFoldDB" id="A0A6A3V0R6"/>
<name>A0A6A3V0R6_9STRA</name>
<accession>A0A6A3V0R6</accession>
<keyword evidence="1" id="KW-0472">Membrane</keyword>
<protein>
    <submittedName>
        <fullName evidence="4">Uncharacterized protein</fullName>
    </submittedName>
</protein>
<dbReference type="OrthoDB" id="142872at2759"/>
<sequence length="60" mass="6264">MNTSAISVVLSVVFVAMNFALFVSRSTITIMALLSLALTGSDTTKSMETSVHLPLGMSNG</sequence>
<dbReference type="Proteomes" id="UP000460718">
    <property type="component" value="Unassembled WGS sequence"/>
</dbReference>
<comment type="caution">
    <text evidence="4">The sequence shown here is derived from an EMBL/GenBank/DDBJ whole genome shotgun (WGS) entry which is preliminary data.</text>
</comment>
<evidence type="ECO:0000313" key="10">
    <source>
        <dbReference type="Proteomes" id="UP000440367"/>
    </source>
</evidence>
<dbReference type="EMBL" id="QXGB01007627">
    <property type="protein sequence ID" value="KAE9158886.1"/>
    <property type="molecule type" value="Genomic_DNA"/>
</dbReference>
<dbReference type="EMBL" id="QXFW01006588">
    <property type="protein sequence ID" value="KAE8958878.1"/>
    <property type="molecule type" value="Genomic_DNA"/>
</dbReference>
<evidence type="ECO:0000256" key="1">
    <source>
        <dbReference type="SAM" id="Phobius"/>
    </source>
</evidence>
<keyword evidence="8" id="KW-1185">Reference proteome</keyword>
<evidence type="ECO:0000313" key="9">
    <source>
        <dbReference type="Proteomes" id="UP000437068"/>
    </source>
</evidence>
<dbReference type="Proteomes" id="UP000440367">
    <property type="component" value="Unassembled WGS sequence"/>
</dbReference>
<evidence type="ECO:0000313" key="8">
    <source>
        <dbReference type="Proteomes" id="UP000433483"/>
    </source>
</evidence>
<feature type="transmembrane region" description="Helical" evidence="1">
    <location>
        <begin position="6"/>
        <end position="23"/>
    </location>
</feature>
<evidence type="ECO:0000313" key="5">
    <source>
        <dbReference type="EMBL" id="KAE9164990.1"/>
    </source>
</evidence>
<gene>
    <name evidence="6" type="ORF">PF001_g31423</name>
    <name evidence="5" type="ORF">PF002_g31464</name>
    <name evidence="4" type="ORF">PF005_g32262</name>
    <name evidence="2" type="ORF">PF009_g32392</name>
    <name evidence="3" type="ORF">PF011_g30612</name>
</gene>
<dbReference type="Proteomes" id="UP000433483">
    <property type="component" value="Unassembled WGS sequence"/>
</dbReference>
<evidence type="ECO:0000313" key="3">
    <source>
        <dbReference type="EMBL" id="KAE8958878.1"/>
    </source>
</evidence>
<organism evidence="4 8">
    <name type="scientific">Phytophthora fragariae</name>
    <dbReference type="NCBI Taxonomy" id="53985"/>
    <lineage>
        <taxon>Eukaryota</taxon>
        <taxon>Sar</taxon>
        <taxon>Stramenopiles</taxon>
        <taxon>Oomycota</taxon>
        <taxon>Peronosporomycetes</taxon>
        <taxon>Peronosporales</taxon>
        <taxon>Peronosporaceae</taxon>
        <taxon>Phytophthora</taxon>
    </lineage>
</organism>
<keyword evidence="1" id="KW-0812">Transmembrane</keyword>
<dbReference type="EMBL" id="QXGD01005788">
    <property type="protein sequence ID" value="KAE9164990.1"/>
    <property type="molecule type" value="Genomic_DNA"/>
</dbReference>
<dbReference type="Proteomes" id="UP000429523">
    <property type="component" value="Unassembled WGS sequence"/>
</dbReference>
<dbReference type="Proteomes" id="UP000437068">
    <property type="component" value="Unassembled WGS sequence"/>
</dbReference>
<proteinExistence type="predicted"/>
<evidence type="ECO:0000313" key="6">
    <source>
        <dbReference type="EMBL" id="KAE9264118.1"/>
    </source>
</evidence>
<keyword evidence="1" id="KW-1133">Transmembrane helix</keyword>
<evidence type="ECO:0000313" key="11">
    <source>
        <dbReference type="Proteomes" id="UP000460718"/>
    </source>
</evidence>
<reference evidence="7 8" key="1">
    <citation type="submission" date="2018-08" db="EMBL/GenBank/DDBJ databases">
        <title>Genomic investigation of the strawberry pathogen Phytophthora fragariae indicates pathogenicity is determined by transcriptional variation in three key races.</title>
        <authorList>
            <person name="Adams T.M."/>
            <person name="Armitage A.D."/>
            <person name="Sobczyk M.K."/>
            <person name="Bates H.J."/>
            <person name="Dunwell J.M."/>
            <person name="Nellist C.F."/>
            <person name="Harrison R.J."/>
        </authorList>
    </citation>
    <scope>NUCLEOTIDE SEQUENCE [LARGE SCALE GENOMIC DNA]</scope>
    <source>
        <strain evidence="6 9">A4</strain>
        <strain evidence="5 10">BC-1</strain>
        <strain evidence="4 8">NOV-27</strain>
        <strain evidence="2 7">NOV-9</strain>
        <strain evidence="3 11">SCRP245</strain>
    </source>
</reference>
<dbReference type="EMBL" id="QXGF01007552">
    <property type="protein sequence ID" value="KAE8917286.1"/>
    <property type="molecule type" value="Genomic_DNA"/>
</dbReference>